<proteinExistence type="predicted"/>
<dbReference type="EMBL" id="JASOLY010000010">
    <property type="protein sequence ID" value="MDK6868727.1"/>
    <property type="molecule type" value="Genomic_DNA"/>
</dbReference>
<reference evidence="1" key="1">
    <citation type="submission" date="2023-05" db="EMBL/GenBank/DDBJ databases">
        <title>Cataloging the Phylogenetic Diversity of Human Bladder Bacteria.</title>
        <authorList>
            <person name="Du J."/>
        </authorList>
    </citation>
    <scope>NUCLEOTIDE SEQUENCE</scope>
    <source>
        <strain evidence="1">UMB6975B</strain>
    </source>
</reference>
<dbReference type="Gene3D" id="3.40.50.300">
    <property type="entry name" value="P-loop containing nucleotide triphosphate hydrolases"/>
    <property type="match status" value="2"/>
</dbReference>
<organism evidence="1 2">
    <name type="scientific">Lactobacillus paragasseri</name>
    <dbReference type="NCBI Taxonomy" id="2107999"/>
    <lineage>
        <taxon>Bacteria</taxon>
        <taxon>Bacillati</taxon>
        <taxon>Bacillota</taxon>
        <taxon>Bacilli</taxon>
        <taxon>Lactobacillales</taxon>
        <taxon>Lactobacillaceae</taxon>
        <taxon>Lactobacillus</taxon>
    </lineage>
</organism>
<dbReference type="GO" id="GO:0043138">
    <property type="term" value="F:3'-5' DNA helicase activity"/>
    <property type="evidence" value="ECO:0007669"/>
    <property type="project" value="TreeGrafter"/>
</dbReference>
<protein>
    <submittedName>
        <fullName evidence="1">AAA family ATPase</fullName>
    </submittedName>
</protein>
<dbReference type="InterPro" id="IPR000212">
    <property type="entry name" value="DNA_helicase_UvrD/REP"/>
</dbReference>
<evidence type="ECO:0000313" key="2">
    <source>
        <dbReference type="Proteomes" id="UP001232113"/>
    </source>
</evidence>
<dbReference type="Proteomes" id="UP001232113">
    <property type="component" value="Unassembled WGS sequence"/>
</dbReference>
<dbReference type="AlphaFoldDB" id="A0AAW6XMG8"/>
<sequence length="373" mass="43413">MVKGIIYLAKAGTGKTTFITSGLKEQFKNKNVLFITYTRQNTENLKDKLQISSISFKDYEVLTFYQFLERELIAPYKLSIRENLELNYDISGLYFRNSKEINNSKYIKKKSSAFWQSESGALFGDKLSALLIEKRNQLVFENAVKRLEKFYDYIVIDEFQDIVNPELKILQKLGAQIYRTSSLKLILVGDLYQSCVEKTSLKISPYDKFTSNMSEERFVRDKLGLKTRYFDIDNRKLKSSYRVPPKVCEFVKSVLGIDIQSKNTNILGEVKYIDDSKLVYLINSEDCKLLTYDKRQKDKIRDKFNADESKMINYGFSKGMEYTNVIIFLTSTLTNALKRNDLSSMSVVIKNKFYVALTRTKGNVYLVPYNFIK</sequence>
<dbReference type="SUPFAM" id="SSF52540">
    <property type="entry name" value="P-loop containing nucleoside triphosphate hydrolases"/>
    <property type="match status" value="1"/>
</dbReference>
<accession>A0AAW6XMG8</accession>
<evidence type="ECO:0000313" key="1">
    <source>
        <dbReference type="EMBL" id="MDK6868727.1"/>
    </source>
</evidence>
<comment type="caution">
    <text evidence="1">The sequence shown here is derived from an EMBL/GenBank/DDBJ whole genome shotgun (WGS) entry which is preliminary data.</text>
</comment>
<dbReference type="GO" id="GO:0000725">
    <property type="term" value="P:recombinational repair"/>
    <property type="evidence" value="ECO:0007669"/>
    <property type="project" value="TreeGrafter"/>
</dbReference>
<dbReference type="InterPro" id="IPR027417">
    <property type="entry name" value="P-loop_NTPase"/>
</dbReference>
<dbReference type="GO" id="GO:0005524">
    <property type="term" value="F:ATP binding"/>
    <property type="evidence" value="ECO:0007669"/>
    <property type="project" value="InterPro"/>
</dbReference>
<dbReference type="GO" id="GO:0003677">
    <property type="term" value="F:DNA binding"/>
    <property type="evidence" value="ECO:0007669"/>
    <property type="project" value="InterPro"/>
</dbReference>
<gene>
    <name evidence="1" type="ORF">QP354_06560</name>
</gene>
<dbReference type="Pfam" id="PF13245">
    <property type="entry name" value="AAA_19"/>
    <property type="match status" value="1"/>
</dbReference>
<dbReference type="PANTHER" id="PTHR11070">
    <property type="entry name" value="UVRD / RECB / PCRA DNA HELICASE FAMILY MEMBER"/>
    <property type="match status" value="1"/>
</dbReference>
<name>A0AAW6XMG8_9LACO</name>
<dbReference type="RefSeq" id="WP_077410405.1">
    <property type="nucleotide sequence ID" value="NZ_CP054395.1"/>
</dbReference>
<dbReference type="PANTHER" id="PTHR11070:SF2">
    <property type="entry name" value="ATP-DEPENDENT DNA HELICASE SRS2"/>
    <property type="match status" value="1"/>
</dbReference>